<protein>
    <submittedName>
        <fullName evidence="1">Uncharacterized protein</fullName>
    </submittedName>
</protein>
<dbReference type="EMBL" id="JANAKD010001326">
    <property type="protein sequence ID" value="KAJ3480695.1"/>
    <property type="molecule type" value="Genomic_DNA"/>
</dbReference>
<evidence type="ECO:0000313" key="1">
    <source>
        <dbReference type="EMBL" id="KAJ3480695.1"/>
    </source>
</evidence>
<comment type="caution">
    <text evidence="1">The sequence shown here is derived from an EMBL/GenBank/DDBJ whole genome shotgun (WGS) entry which is preliminary data.</text>
</comment>
<gene>
    <name evidence="1" type="ORF">NLG97_g8007</name>
</gene>
<evidence type="ECO:0000313" key="2">
    <source>
        <dbReference type="Proteomes" id="UP001148737"/>
    </source>
</evidence>
<proteinExistence type="predicted"/>
<organism evidence="1 2">
    <name type="scientific">Lecanicillium saksenae</name>
    <dbReference type="NCBI Taxonomy" id="468837"/>
    <lineage>
        <taxon>Eukaryota</taxon>
        <taxon>Fungi</taxon>
        <taxon>Dikarya</taxon>
        <taxon>Ascomycota</taxon>
        <taxon>Pezizomycotina</taxon>
        <taxon>Sordariomycetes</taxon>
        <taxon>Hypocreomycetidae</taxon>
        <taxon>Hypocreales</taxon>
        <taxon>Cordycipitaceae</taxon>
        <taxon>Lecanicillium</taxon>
    </lineage>
</organism>
<accession>A0ACC1QN60</accession>
<dbReference type="Proteomes" id="UP001148737">
    <property type="component" value="Unassembled WGS sequence"/>
</dbReference>
<name>A0ACC1QN60_9HYPO</name>
<keyword evidence="2" id="KW-1185">Reference proteome</keyword>
<reference evidence="1" key="1">
    <citation type="submission" date="2022-07" db="EMBL/GenBank/DDBJ databases">
        <title>Genome Sequence of Lecanicillium saksenae.</title>
        <authorList>
            <person name="Buettner E."/>
        </authorList>
    </citation>
    <scope>NUCLEOTIDE SEQUENCE</scope>
    <source>
        <strain evidence="1">VT-O1</strain>
    </source>
</reference>
<sequence>MSFFGKSVDGAGGSDSSGDATPTPRTPTNEVFPPNGGLTPSPHQSHSRHFNIHSDGASRQNRRNIWEDANRPLPNTLPHLVFPESPRSPRNDAISAQPKAPARPTQIPFVLGTPTRPRVEMSEPDGSDWYAGLEMLQLKDSILKMSSDVPKPRQQSAFPYNTSGNMSTQPTTQSSSQALHESIWSSYGTQTPSNGTPRNGGDLPMDHPFVPFSAPRPARVDLNSGLRSRALSETSYNTSTELHQAQRRFASQPNPTIPMRMGQSQHNNLHYRNLTSKPRLSPDARHQNRSRAIDASPASQLQRRQPGSVHTLL</sequence>